<gene>
    <name evidence="8" type="ORF">CC86DRAFT_369295</name>
</gene>
<evidence type="ECO:0000256" key="6">
    <source>
        <dbReference type="SAM" id="Phobius"/>
    </source>
</evidence>
<keyword evidence="9" id="KW-1185">Reference proteome</keyword>
<feature type="region of interest" description="Disordered" evidence="5">
    <location>
        <begin position="251"/>
        <end position="292"/>
    </location>
</feature>
<proteinExistence type="predicted"/>
<feature type="compositionally biased region" description="Polar residues" evidence="5">
    <location>
        <begin position="251"/>
        <end position="263"/>
    </location>
</feature>
<keyword evidence="4 6" id="KW-0472">Membrane</keyword>
<dbReference type="GO" id="GO:0016020">
    <property type="term" value="C:membrane"/>
    <property type="evidence" value="ECO:0007669"/>
    <property type="project" value="UniProtKB-SubCell"/>
</dbReference>
<dbReference type="EMBL" id="MU006223">
    <property type="protein sequence ID" value="KAF2828168.1"/>
    <property type="molecule type" value="Genomic_DNA"/>
</dbReference>
<evidence type="ECO:0000256" key="7">
    <source>
        <dbReference type="SAM" id="SignalP"/>
    </source>
</evidence>
<evidence type="ECO:0000256" key="4">
    <source>
        <dbReference type="ARBA" id="ARBA00023136"/>
    </source>
</evidence>
<dbReference type="Proteomes" id="UP000799424">
    <property type="component" value="Unassembled WGS sequence"/>
</dbReference>
<evidence type="ECO:0000256" key="3">
    <source>
        <dbReference type="ARBA" id="ARBA00022989"/>
    </source>
</evidence>
<keyword evidence="7" id="KW-0732">Signal</keyword>
<evidence type="ECO:0000313" key="8">
    <source>
        <dbReference type="EMBL" id="KAF2828168.1"/>
    </source>
</evidence>
<evidence type="ECO:0000256" key="1">
    <source>
        <dbReference type="ARBA" id="ARBA00004167"/>
    </source>
</evidence>
<dbReference type="InterPro" id="IPR051694">
    <property type="entry name" value="Immunoregulatory_rcpt-like"/>
</dbReference>
<comment type="subcellular location">
    <subcellularLocation>
        <location evidence="1">Membrane</location>
        <topology evidence="1">Single-pass membrane protein</topology>
    </subcellularLocation>
</comment>
<dbReference type="PANTHER" id="PTHR15549:SF26">
    <property type="entry name" value="AXIAL BUDDING PATTERN PROTEIN 2-RELATED"/>
    <property type="match status" value="1"/>
</dbReference>
<feature type="transmembrane region" description="Helical" evidence="6">
    <location>
        <begin position="207"/>
        <end position="228"/>
    </location>
</feature>
<dbReference type="PANTHER" id="PTHR15549">
    <property type="entry name" value="PAIRED IMMUNOGLOBULIN-LIKE TYPE 2 RECEPTOR"/>
    <property type="match status" value="1"/>
</dbReference>
<dbReference type="AlphaFoldDB" id="A0A6A7A5X1"/>
<dbReference type="GO" id="GO:0071944">
    <property type="term" value="C:cell periphery"/>
    <property type="evidence" value="ECO:0007669"/>
    <property type="project" value="UniProtKB-ARBA"/>
</dbReference>
<feature type="compositionally biased region" description="Low complexity" evidence="5">
    <location>
        <begin position="152"/>
        <end position="175"/>
    </location>
</feature>
<keyword evidence="2 6" id="KW-0812">Transmembrane</keyword>
<evidence type="ECO:0008006" key="10">
    <source>
        <dbReference type="Google" id="ProtNLM"/>
    </source>
</evidence>
<name>A0A6A7A5X1_9PLEO</name>
<evidence type="ECO:0000256" key="5">
    <source>
        <dbReference type="SAM" id="MobiDB-lite"/>
    </source>
</evidence>
<accession>A0A6A7A5X1</accession>
<evidence type="ECO:0000256" key="2">
    <source>
        <dbReference type="ARBA" id="ARBA00022692"/>
    </source>
</evidence>
<evidence type="ECO:0000313" key="9">
    <source>
        <dbReference type="Proteomes" id="UP000799424"/>
    </source>
</evidence>
<dbReference type="OrthoDB" id="3797831at2759"/>
<reference evidence="8" key="1">
    <citation type="journal article" date="2020" name="Stud. Mycol.">
        <title>101 Dothideomycetes genomes: a test case for predicting lifestyles and emergence of pathogens.</title>
        <authorList>
            <person name="Haridas S."/>
            <person name="Albert R."/>
            <person name="Binder M."/>
            <person name="Bloem J."/>
            <person name="Labutti K."/>
            <person name="Salamov A."/>
            <person name="Andreopoulos B."/>
            <person name="Baker S."/>
            <person name="Barry K."/>
            <person name="Bills G."/>
            <person name="Bluhm B."/>
            <person name="Cannon C."/>
            <person name="Castanera R."/>
            <person name="Culley D."/>
            <person name="Daum C."/>
            <person name="Ezra D."/>
            <person name="Gonzalez J."/>
            <person name="Henrissat B."/>
            <person name="Kuo A."/>
            <person name="Liang C."/>
            <person name="Lipzen A."/>
            <person name="Lutzoni F."/>
            <person name="Magnuson J."/>
            <person name="Mondo S."/>
            <person name="Nolan M."/>
            <person name="Ohm R."/>
            <person name="Pangilinan J."/>
            <person name="Park H.-J."/>
            <person name="Ramirez L."/>
            <person name="Alfaro M."/>
            <person name="Sun H."/>
            <person name="Tritt A."/>
            <person name="Yoshinaga Y."/>
            <person name="Zwiers L.-H."/>
            <person name="Turgeon B."/>
            <person name="Goodwin S."/>
            <person name="Spatafora J."/>
            <person name="Crous P."/>
            <person name="Grigoriev I."/>
        </authorList>
    </citation>
    <scope>NUCLEOTIDE SEQUENCE</scope>
    <source>
        <strain evidence="8">CBS 113818</strain>
    </source>
</reference>
<protein>
    <recommendedName>
        <fullName evidence="10">Mid2 domain-containing protein</fullName>
    </recommendedName>
</protein>
<keyword evidence="3 6" id="KW-1133">Transmembrane helix</keyword>
<feature type="region of interest" description="Disordered" evidence="5">
    <location>
        <begin position="150"/>
        <end position="175"/>
    </location>
</feature>
<feature type="chain" id="PRO_5025685047" description="Mid2 domain-containing protein" evidence="7">
    <location>
        <begin position="17"/>
        <end position="292"/>
    </location>
</feature>
<organism evidence="8 9">
    <name type="scientific">Ophiobolus disseminans</name>
    <dbReference type="NCBI Taxonomy" id="1469910"/>
    <lineage>
        <taxon>Eukaryota</taxon>
        <taxon>Fungi</taxon>
        <taxon>Dikarya</taxon>
        <taxon>Ascomycota</taxon>
        <taxon>Pezizomycotina</taxon>
        <taxon>Dothideomycetes</taxon>
        <taxon>Pleosporomycetidae</taxon>
        <taxon>Pleosporales</taxon>
        <taxon>Pleosporineae</taxon>
        <taxon>Phaeosphaeriaceae</taxon>
        <taxon>Ophiobolus</taxon>
    </lineage>
</organism>
<feature type="signal peptide" evidence="7">
    <location>
        <begin position="1"/>
        <end position="16"/>
    </location>
</feature>
<sequence>MARFALLLGICALAYAKCYAPNGVDRNTLTPNQAEEYKPCNTTAEHSMCCAIGRSSSSGAPDTCESGGFCSNGALFWRESCTDPTWKSPSCIKLFVNGSGMAGTGEPLYDQGSQQPKNDIVITKCDNGSFCYGYDNRGCCRAGEGVFADGRSSTSSSSQGPTSTPTSQAPSSTAASASATAASASATAPAANSSASGSSGLSTGAKAGIGVGAAIGALLVFGLLFFLYSRRSKQARAGQVGQGYERGFQTPTAELATDSQSQAHGGRDLKDGHVYASRGAQEMSATRTHELP</sequence>